<evidence type="ECO:0000313" key="3">
    <source>
        <dbReference type="EMBL" id="KAF9067448.1"/>
    </source>
</evidence>
<dbReference type="Gene3D" id="1.10.600.10">
    <property type="entry name" value="Farnesyl Diphosphate Synthase"/>
    <property type="match status" value="1"/>
</dbReference>
<proteinExistence type="inferred from homology"/>
<dbReference type="InterPro" id="IPR008949">
    <property type="entry name" value="Isoprenoid_synthase_dom_sf"/>
</dbReference>
<evidence type="ECO:0000256" key="1">
    <source>
        <dbReference type="ARBA" id="ARBA00007946"/>
    </source>
</evidence>
<comment type="similarity">
    <text evidence="1">Belongs to the trichodiene synthase family.</text>
</comment>
<protein>
    <submittedName>
        <fullName evidence="3">Terpenoid synthase</fullName>
    </submittedName>
</protein>
<dbReference type="Proteomes" id="UP000772434">
    <property type="component" value="Unassembled WGS sequence"/>
</dbReference>
<keyword evidence="4" id="KW-1185">Reference proteome</keyword>
<accession>A0A9P5PP52</accession>
<name>A0A9P5PP52_9AGAR</name>
<evidence type="ECO:0000256" key="2">
    <source>
        <dbReference type="ARBA" id="ARBA00023239"/>
    </source>
</evidence>
<dbReference type="EMBL" id="JADNRY010000073">
    <property type="protein sequence ID" value="KAF9067448.1"/>
    <property type="molecule type" value="Genomic_DNA"/>
</dbReference>
<dbReference type="OrthoDB" id="2998174at2759"/>
<dbReference type="SFLD" id="SFLDS00005">
    <property type="entry name" value="Isoprenoid_Synthase_Type_I"/>
    <property type="match status" value="1"/>
</dbReference>
<keyword evidence="2" id="KW-0456">Lyase</keyword>
<evidence type="ECO:0000313" key="4">
    <source>
        <dbReference type="Proteomes" id="UP000772434"/>
    </source>
</evidence>
<dbReference type="AlphaFoldDB" id="A0A9P5PP52"/>
<dbReference type="SUPFAM" id="SSF48576">
    <property type="entry name" value="Terpenoid synthases"/>
    <property type="match status" value="1"/>
</dbReference>
<reference evidence="3" key="1">
    <citation type="submission" date="2020-11" db="EMBL/GenBank/DDBJ databases">
        <authorList>
            <consortium name="DOE Joint Genome Institute"/>
            <person name="Ahrendt S."/>
            <person name="Riley R."/>
            <person name="Andreopoulos W."/>
            <person name="Labutti K."/>
            <person name="Pangilinan J."/>
            <person name="Ruiz-Duenas F.J."/>
            <person name="Barrasa J.M."/>
            <person name="Sanchez-Garcia M."/>
            <person name="Camarero S."/>
            <person name="Miyauchi S."/>
            <person name="Serrano A."/>
            <person name="Linde D."/>
            <person name="Babiker R."/>
            <person name="Drula E."/>
            <person name="Ayuso-Fernandez I."/>
            <person name="Pacheco R."/>
            <person name="Padilla G."/>
            <person name="Ferreira P."/>
            <person name="Barriuso J."/>
            <person name="Kellner H."/>
            <person name="Castanera R."/>
            <person name="Alfaro M."/>
            <person name="Ramirez L."/>
            <person name="Pisabarro A.G."/>
            <person name="Kuo A."/>
            <person name="Tritt A."/>
            <person name="Lipzen A."/>
            <person name="He G."/>
            <person name="Yan M."/>
            <person name="Ng V."/>
            <person name="Cullen D."/>
            <person name="Martin F."/>
            <person name="Rosso M.-N."/>
            <person name="Henrissat B."/>
            <person name="Hibbett D."/>
            <person name="Martinez A.T."/>
            <person name="Grigoriev I.V."/>
        </authorList>
    </citation>
    <scope>NUCLEOTIDE SEQUENCE</scope>
    <source>
        <strain evidence="3">AH 40177</strain>
    </source>
</reference>
<organism evidence="3 4">
    <name type="scientific">Rhodocollybia butyracea</name>
    <dbReference type="NCBI Taxonomy" id="206335"/>
    <lineage>
        <taxon>Eukaryota</taxon>
        <taxon>Fungi</taxon>
        <taxon>Dikarya</taxon>
        <taxon>Basidiomycota</taxon>
        <taxon>Agaricomycotina</taxon>
        <taxon>Agaricomycetes</taxon>
        <taxon>Agaricomycetidae</taxon>
        <taxon>Agaricales</taxon>
        <taxon>Marasmiineae</taxon>
        <taxon>Omphalotaceae</taxon>
        <taxon>Rhodocollybia</taxon>
    </lineage>
</organism>
<dbReference type="GO" id="GO:0016838">
    <property type="term" value="F:carbon-oxygen lyase activity, acting on phosphates"/>
    <property type="evidence" value="ECO:0007669"/>
    <property type="project" value="InterPro"/>
</dbReference>
<comment type="caution">
    <text evidence="3">The sequence shown here is derived from an EMBL/GenBank/DDBJ whole genome shotgun (WGS) entry which is preliminary data.</text>
</comment>
<gene>
    <name evidence="3" type="ORF">BDP27DRAFT_1422875</name>
</gene>
<dbReference type="InterPro" id="IPR024652">
    <property type="entry name" value="Trichodiene_synth"/>
</dbReference>
<sequence>MTISSGPSEVPPFAFKKDISRDYVPRLQMLLREIDYRYLAPPSPSTAFFHSHHSWIHNTVGPMTSWTKSQLDALEVASSTFQERSYPSADIEIKTIMAKLTALFLFIDDSLENDATGIYDELGSFAHNIYIGKSQPSGILELYHECIKEMSHLCEGDPVLRGLAVVPWINFVDACLLEKRLLTIAPELRASPYDMGYQNIAKQEYLGGSHVPARNVSPGASMHFPIYLRHRTGVGEAYAAVVFKATKEQGLPLSRYITALPDMSLYIVLLNDLLSFHKEELAGETINMIHIRTQTLKENSGTGASGEWTVFDTFSLMCEEAKEAAYRIDEILRLYDCERIVRDGLDSGDMGLSEVDVAIALQWRGFRDGYISWHLEAQRYKLDFIRPEQFKLN</sequence>
<dbReference type="SFLD" id="SFLDG01021">
    <property type="entry name" value="Trichodiene_Synthase_Like"/>
    <property type="match status" value="1"/>
</dbReference>